<dbReference type="HOGENOM" id="CLU_082927_0_0_2"/>
<evidence type="ECO:0000313" key="6">
    <source>
        <dbReference type="Proteomes" id="UP000007954"/>
    </source>
</evidence>
<dbReference type="InterPro" id="IPR056756">
    <property type="entry name" value="DUF2110_central"/>
</dbReference>
<dbReference type="InterPro" id="IPR056758">
    <property type="entry name" value="DUF2110_N"/>
</dbReference>
<evidence type="ECO:0000256" key="1">
    <source>
        <dbReference type="SAM" id="MobiDB-lite"/>
    </source>
</evidence>
<protein>
    <submittedName>
        <fullName evidence="5">DUF2110 family protein</fullName>
    </submittedName>
</protein>
<reference evidence="5 6" key="1">
    <citation type="journal article" date="2011" name="PLoS ONE">
        <title>Haloquadratum walsbyi: limited diversity in a global pond.</title>
        <authorList>
            <person name="Dyall-Smith M."/>
            <person name="Pfeiffer F."/>
            <person name="Klee K."/>
            <person name="Palm P."/>
            <person name="Gross K."/>
            <person name="Schuster S.C."/>
            <person name="Rampp M."/>
            <person name="Oesterhelt D."/>
        </authorList>
    </citation>
    <scope>NUCLEOTIDE SEQUENCE [LARGE SCALE GENOMIC DNA]</scope>
    <source>
        <strain evidence="6">DSM 16854 / JCM 12705 / C23</strain>
    </source>
</reference>
<gene>
    <name evidence="5" type="ordered locus">Hqrw_2786</name>
</gene>
<dbReference type="EMBL" id="FR746099">
    <property type="protein sequence ID" value="CCC40606.1"/>
    <property type="molecule type" value="Genomic_DNA"/>
</dbReference>
<evidence type="ECO:0000259" key="3">
    <source>
        <dbReference type="Pfam" id="PF24872"/>
    </source>
</evidence>
<dbReference type="Proteomes" id="UP000007954">
    <property type="component" value="Chromosome"/>
</dbReference>
<evidence type="ECO:0000259" key="2">
    <source>
        <dbReference type="Pfam" id="PF09883"/>
    </source>
</evidence>
<feature type="region of interest" description="Disordered" evidence="1">
    <location>
        <begin position="26"/>
        <end position="74"/>
    </location>
</feature>
<feature type="domain" description="DUF2110" evidence="2">
    <location>
        <begin position="153"/>
        <end position="230"/>
    </location>
</feature>
<accession>G0LJ38</accession>
<dbReference type="KEGG" id="hwc:Hqrw_2786"/>
<dbReference type="Pfam" id="PF24873">
    <property type="entry name" value="DUF2110_C"/>
    <property type="match status" value="1"/>
</dbReference>
<feature type="compositionally biased region" description="Polar residues" evidence="1">
    <location>
        <begin position="43"/>
        <end position="55"/>
    </location>
</feature>
<proteinExistence type="predicted"/>
<evidence type="ECO:0000259" key="4">
    <source>
        <dbReference type="Pfam" id="PF24873"/>
    </source>
</evidence>
<evidence type="ECO:0000313" key="5">
    <source>
        <dbReference type="EMBL" id="CCC40606.1"/>
    </source>
</evidence>
<sequence length="302" mass="32752">MDNKIPISRDTINQSESLFNHSVRANINSNSNSNSTDSSLDNPTENIQTADQSNAKSHDSPDTSTNTDTDTDTDRANVILGTKCYIDGSARDRALDSMESLIENDIGELTVSWGIDIRDDAFIHVTLTGADATAASNLLAETWGEIHASTERTDGEIYIGTLDSWDESGWTLDVGGEYVMIPASELGLGQGSPTQVRDRFGIVQHTPLRFMAGETPRLADSTRDKLYEWTRETGAGRVNVNSATRGEVRATINRAGHADDIVTVDRLGLLEQSVICTEDTDPPGLIASIGSYIRAELKCVLT</sequence>
<organism evidence="5 6">
    <name type="scientific">Haloquadratum walsbyi (strain DSM 16854 / JCM 12705 / C23)</name>
    <dbReference type="NCBI Taxonomy" id="768065"/>
    <lineage>
        <taxon>Archaea</taxon>
        <taxon>Methanobacteriati</taxon>
        <taxon>Methanobacteriota</taxon>
        <taxon>Stenosarchaea group</taxon>
        <taxon>Halobacteria</taxon>
        <taxon>Halobacteriales</taxon>
        <taxon>Haloferacaceae</taxon>
        <taxon>Haloquadratum</taxon>
    </lineage>
</organism>
<dbReference type="AlphaFoldDB" id="G0LJ38"/>
<feature type="compositionally biased region" description="Low complexity" evidence="1">
    <location>
        <begin position="26"/>
        <end position="42"/>
    </location>
</feature>
<dbReference type="Pfam" id="PF24872">
    <property type="entry name" value="DUF2110_N"/>
    <property type="match status" value="1"/>
</dbReference>
<feature type="domain" description="DUF2110" evidence="3">
    <location>
        <begin position="77"/>
        <end position="148"/>
    </location>
</feature>
<feature type="domain" description="DUF2110" evidence="4">
    <location>
        <begin position="236"/>
        <end position="300"/>
    </location>
</feature>
<dbReference type="InterPro" id="IPR056757">
    <property type="entry name" value="DUF2110_C"/>
</dbReference>
<name>G0LJ38_HALWC</name>
<dbReference type="Pfam" id="PF09883">
    <property type="entry name" value="DUF2110"/>
    <property type="match status" value="1"/>
</dbReference>